<dbReference type="InterPro" id="IPR041698">
    <property type="entry name" value="Methyltransf_25"/>
</dbReference>
<dbReference type="RefSeq" id="WP_154570532.1">
    <property type="nucleotide sequence ID" value="NZ_VWSJ01000008.1"/>
</dbReference>
<reference evidence="2 3" key="2">
    <citation type="submission" date="2020-03" db="EMBL/GenBank/DDBJ databases">
        <title>Campylobacter portucalensis sp. nov., a new species of Campylobacter isolated from the reproductive tract of bulls.</title>
        <authorList>
            <person name="Silva M.F."/>
            <person name="Pereira G."/>
            <person name="Carneiro C."/>
            <person name="Hemphill A."/>
            <person name="Mateus L."/>
            <person name="Lopes-Da-Costa L."/>
            <person name="Silva E."/>
        </authorList>
    </citation>
    <scope>NUCLEOTIDE SEQUENCE [LARGE SCALE GENOMIC DNA]</scope>
    <source>
        <strain evidence="2 3">FMV-PI01</strain>
    </source>
</reference>
<keyword evidence="2" id="KW-0808">Transferase</keyword>
<comment type="caution">
    <text evidence="2">The sequence shown here is derived from an EMBL/GenBank/DDBJ whole genome shotgun (WGS) entry which is preliminary data.</text>
</comment>
<dbReference type="InterPro" id="IPR029063">
    <property type="entry name" value="SAM-dependent_MTases_sf"/>
</dbReference>
<accession>A0A6L5WJR2</accession>
<keyword evidence="2" id="KW-0489">Methyltransferase</keyword>
<reference evidence="2 3" key="1">
    <citation type="submission" date="2019-09" db="EMBL/GenBank/DDBJ databases">
        <authorList>
            <person name="Silva M."/>
            <person name="Pereira G."/>
            <person name="Lopes-Da-Costa L."/>
            <person name="Silva E."/>
        </authorList>
    </citation>
    <scope>NUCLEOTIDE SEQUENCE [LARGE SCALE GENOMIC DNA]</scope>
    <source>
        <strain evidence="2 3">FMV-PI01</strain>
    </source>
</reference>
<gene>
    <name evidence="2" type="ORF">F1B92_03495</name>
</gene>
<dbReference type="EMBL" id="VWSJ01000008">
    <property type="protein sequence ID" value="MSN96265.1"/>
    <property type="molecule type" value="Genomic_DNA"/>
</dbReference>
<evidence type="ECO:0000259" key="1">
    <source>
        <dbReference type="Pfam" id="PF13649"/>
    </source>
</evidence>
<dbReference type="Gene3D" id="3.40.50.150">
    <property type="entry name" value="Vaccinia Virus protein VP39"/>
    <property type="match status" value="1"/>
</dbReference>
<dbReference type="GO" id="GO:0032259">
    <property type="term" value="P:methylation"/>
    <property type="evidence" value="ECO:0007669"/>
    <property type="project" value="UniProtKB-KW"/>
</dbReference>
<feature type="domain" description="Methyltransferase" evidence="1">
    <location>
        <begin position="47"/>
        <end position="129"/>
    </location>
</feature>
<dbReference type="GO" id="GO:0008168">
    <property type="term" value="F:methyltransferase activity"/>
    <property type="evidence" value="ECO:0007669"/>
    <property type="project" value="UniProtKB-KW"/>
</dbReference>
<evidence type="ECO:0000313" key="3">
    <source>
        <dbReference type="Proteomes" id="UP000476338"/>
    </source>
</evidence>
<dbReference type="Pfam" id="PF13649">
    <property type="entry name" value="Methyltransf_25"/>
    <property type="match status" value="1"/>
</dbReference>
<dbReference type="AlphaFoldDB" id="A0A6L5WJR2"/>
<evidence type="ECO:0000313" key="2">
    <source>
        <dbReference type="EMBL" id="MSN96265.1"/>
    </source>
</evidence>
<dbReference type="Proteomes" id="UP000476338">
    <property type="component" value="Unassembled WGS sequence"/>
</dbReference>
<proteinExistence type="predicted"/>
<protein>
    <submittedName>
        <fullName evidence="2">Class I SAM-dependent methyltransferase</fullName>
    </submittedName>
</protein>
<name>A0A6L5WJR2_9BACT</name>
<sequence length="243" mass="28446">MNVASKNLWDEKSKSYAKFDGKLSDFQIKFFEILDKFGVDFRNKNLIDIGCGTGLYTLYLAKFCKNVVGVDNSIGMIDELNQKKDEFEIKNISTILSSFDELQIKDKFDIAFLTMSPAIKNEKDFQKFINLADLRVYLNWEKPRNSSLLEPFFAKFGRNTLNLTIKNLMEFLNKNKISYQTEILNEVRTSHRNIEKSYENILWHLRINGLKFNEKEVFEMTKNLAKNGVIEDVLQSKMRVLVF</sequence>
<dbReference type="SUPFAM" id="SSF53335">
    <property type="entry name" value="S-adenosyl-L-methionine-dependent methyltransferases"/>
    <property type="match status" value="1"/>
</dbReference>
<organism evidence="2 3">
    <name type="scientific">Campylobacter portucalensis</name>
    <dbReference type="NCBI Taxonomy" id="2608384"/>
    <lineage>
        <taxon>Bacteria</taxon>
        <taxon>Pseudomonadati</taxon>
        <taxon>Campylobacterota</taxon>
        <taxon>Epsilonproteobacteria</taxon>
        <taxon>Campylobacterales</taxon>
        <taxon>Campylobacteraceae</taxon>
        <taxon>Campylobacter</taxon>
    </lineage>
</organism>
<dbReference type="CDD" id="cd02440">
    <property type="entry name" value="AdoMet_MTases"/>
    <property type="match status" value="1"/>
</dbReference>
<keyword evidence="3" id="KW-1185">Reference proteome</keyword>